<keyword evidence="11" id="KW-1185">Reference proteome</keyword>
<feature type="compositionally biased region" description="Basic and acidic residues" evidence="8">
    <location>
        <begin position="22"/>
        <end position="46"/>
    </location>
</feature>
<dbReference type="EMBL" id="BMPZ01000002">
    <property type="protein sequence ID" value="GGI75321.1"/>
    <property type="molecule type" value="Genomic_DNA"/>
</dbReference>
<evidence type="ECO:0000256" key="2">
    <source>
        <dbReference type="ARBA" id="ARBA00008255"/>
    </source>
</evidence>
<dbReference type="PANTHER" id="PTHR39342:SF1">
    <property type="entry name" value="UPF0283 MEMBRANE PROTEIN YCJF"/>
    <property type="match status" value="1"/>
</dbReference>
<evidence type="ECO:0000256" key="8">
    <source>
        <dbReference type="SAM" id="MobiDB-lite"/>
    </source>
</evidence>
<dbReference type="GO" id="GO:0005886">
    <property type="term" value="C:plasma membrane"/>
    <property type="evidence" value="ECO:0007669"/>
    <property type="project" value="UniProtKB-SubCell"/>
</dbReference>
<accession>A0A917JKT8</accession>
<evidence type="ECO:0000256" key="9">
    <source>
        <dbReference type="SAM" id="Phobius"/>
    </source>
</evidence>
<dbReference type="NCBIfam" id="TIGR01620">
    <property type="entry name" value="hyp_HI0043"/>
    <property type="match status" value="1"/>
</dbReference>
<organism evidence="10 11">
    <name type="scientific">Shewanella gelidii</name>
    <dbReference type="NCBI Taxonomy" id="1642821"/>
    <lineage>
        <taxon>Bacteria</taxon>
        <taxon>Pseudomonadati</taxon>
        <taxon>Pseudomonadota</taxon>
        <taxon>Gammaproteobacteria</taxon>
        <taxon>Alteromonadales</taxon>
        <taxon>Shewanellaceae</taxon>
        <taxon>Shewanella</taxon>
    </lineage>
</organism>
<keyword evidence="6 9" id="KW-1133">Transmembrane helix</keyword>
<feature type="transmembrane region" description="Helical" evidence="9">
    <location>
        <begin position="147"/>
        <end position="167"/>
    </location>
</feature>
<feature type="compositionally biased region" description="Basic and acidic residues" evidence="8">
    <location>
        <begin position="1"/>
        <end position="15"/>
    </location>
</feature>
<evidence type="ECO:0000256" key="3">
    <source>
        <dbReference type="ARBA" id="ARBA00022475"/>
    </source>
</evidence>
<name>A0A917JKT8_9GAMM</name>
<dbReference type="InterPro" id="IPR021147">
    <property type="entry name" value="DUF697"/>
</dbReference>
<feature type="transmembrane region" description="Helical" evidence="9">
    <location>
        <begin position="258"/>
        <end position="277"/>
    </location>
</feature>
<feature type="transmembrane region" description="Helical" evidence="9">
    <location>
        <begin position="116"/>
        <end position="135"/>
    </location>
</feature>
<comment type="caution">
    <text evidence="10">The sequence shown here is derived from an EMBL/GenBank/DDBJ whole genome shotgun (WGS) entry which is preliminary data.</text>
</comment>
<reference evidence="10" key="2">
    <citation type="submission" date="2020-09" db="EMBL/GenBank/DDBJ databases">
        <authorList>
            <person name="Sun Q."/>
            <person name="Ohkuma M."/>
        </authorList>
    </citation>
    <scope>NUCLEOTIDE SEQUENCE</scope>
    <source>
        <strain evidence="10">JCM 30804</strain>
    </source>
</reference>
<feature type="region of interest" description="Disordered" evidence="8">
    <location>
        <begin position="1"/>
        <end position="51"/>
    </location>
</feature>
<evidence type="ECO:0000256" key="4">
    <source>
        <dbReference type="ARBA" id="ARBA00022519"/>
    </source>
</evidence>
<evidence type="ECO:0000313" key="10">
    <source>
        <dbReference type="EMBL" id="GGI75321.1"/>
    </source>
</evidence>
<comment type="subcellular location">
    <subcellularLocation>
        <location evidence="1">Cell inner membrane</location>
        <topology evidence="1">Multi-pass membrane protein</topology>
    </subcellularLocation>
</comment>
<proteinExistence type="inferred from homology"/>
<comment type="similarity">
    <text evidence="2">Belongs to the UPF0283 family.</text>
</comment>
<evidence type="ECO:0000256" key="5">
    <source>
        <dbReference type="ARBA" id="ARBA00022692"/>
    </source>
</evidence>
<dbReference type="Proteomes" id="UP000613743">
    <property type="component" value="Unassembled WGS sequence"/>
</dbReference>
<evidence type="ECO:0000313" key="11">
    <source>
        <dbReference type="Proteomes" id="UP000613743"/>
    </source>
</evidence>
<dbReference type="PANTHER" id="PTHR39342">
    <property type="entry name" value="UPF0283 MEMBRANE PROTEIN YCJF"/>
    <property type="match status" value="1"/>
</dbReference>
<gene>
    <name evidence="10" type="ORF">GCM10009332_11000</name>
</gene>
<sequence length="404" mass="45375">MNVSNNRDELGHEQDSLQPKVDFSEGERPAKEPDNTHHEEVFENENHNTNANSADDIEQLAQQLEFDNDAKLEALDATLDSETEKAAIQSGLDIEQLGLGATRNKNHSSSSIFKSLLFQLLLLSLVLLFIVETALSLQQAWLTSPMLFGLYSFVASLIIFIAAKTTFVEWRKLRRLKHVASQHEIANRLRQSMQIGEADKFINPLLANITPGVDIQRYIELQNDDHNDSEKLVLFERTVVQKQDTIAKKLVSRFAAESALLLAASPLAIVDMAIILWRNQRMINQIAQVYGIELGYWSRIRLIKGIVTNIVYAGTTEIITDLGTQLFSVEMSHRLSARLGQGLGGGLLTARLGYQAMALCRSVPFTTDSRPKLSKIHQQLLAELKRFSVNALRKERNKNLTSID</sequence>
<protein>
    <submittedName>
        <fullName evidence="10">UPF0283 membrane protein</fullName>
    </submittedName>
</protein>
<evidence type="ECO:0000256" key="6">
    <source>
        <dbReference type="ARBA" id="ARBA00022989"/>
    </source>
</evidence>
<evidence type="ECO:0000256" key="7">
    <source>
        <dbReference type="ARBA" id="ARBA00023136"/>
    </source>
</evidence>
<keyword evidence="4" id="KW-0997">Cell inner membrane</keyword>
<dbReference type="RefSeq" id="WP_188918682.1">
    <property type="nucleotide sequence ID" value="NZ_BMPZ01000002.1"/>
</dbReference>
<dbReference type="AlphaFoldDB" id="A0A917JKT8"/>
<keyword evidence="3" id="KW-1003">Cell membrane</keyword>
<dbReference type="Pfam" id="PF05128">
    <property type="entry name" value="DUF697"/>
    <property type="match status" value="1"/>
</dbReference>
<reference evidence="10" key="1">
    <citation type="journal article" date="2014" name="Int. J. Syst. Evol. Microbiol.">
        <title>Complete genome sequence of Corynebacterium casei LMG S-19264T (=DSM 44701T), isolated from a smear-ripened cheese.</title>
        <authorList>
            <consortium name="US DOE Joint Genome Institute (JGI-PGF)"/>
            <person name="Walter F."/>
            <person name="Albersmeier A."/>
            <person name="Kalinowski J."/>
            <person name="Ruckert C."/>
        </authorList>
    </citation>
    <scope>NUCLEOTIDE SEQUENCE</scope>
    <source>
        <strain evidence="10">JCM 30804</strain>
    </source>
</reference>
<keyword evidence="7 9" id="KW-0472">Membrane</keyword>
<keyword evidence="5 9" id="KW-0812">Transmembrane</keyword>
<dbReference type="InterPro" id="IPR006507">
    <property type="entry name" value="UPF0283"/>
</dbReference>
<evidence type="ECO:0000256" key="1">
    <source>
        <dbReference type="ARBA" id="ARBA00004429"/>
    </source>
</evidence>